<dbReference type="AlphaFoldDB" id="A0A1N7KB61"/>
<feature type="transmembrane region" description="Helical" evidence="6">
    <location>
        <begin position="146"/>
        <end position="165"/>
    </location>
</feature>
<dbReference type="Pfam" id="PF02653">
    <property type="entry name" value="BPD_transp_2"/>
    <property type="match status" value="1"/>
</dbReference>
<comment type="subcellular location">
    <subcellularLocation>
        <location evidence="1">Cell membrane</location>
        <topology evidence="1">Multi-pass membrane protein</topology>
    </subcellularLocation>
</comment>
<feature type="transmembrane region" description="Helical" evidence="6">
    <location>
        <begin position="12"/>
        <end position="35"/>
    </location>
</feature>
<proteinExistence type="predicted"/>
<evidence type="ECO:0000256" key="3">
    <source>
        <dbReference type="ARBA" id="ARBA00022692"/>
    </source>
</evidence>
<evidence type="ECO:0000256" key="1">
    <source>
        <dbReference type="ARBA" id="ARBA00004651"/>
    </source>
</evidence>
<feature type="transmembrane region" description="Helical" evidence="6">
    <location>
        <begin position="81"/>
        <end position="104"/>
    </location>
</feature>
<feature type="transmembrane region" description="Helical" evidence="6">
    <location>
        <begin position="293"/>
        <end position="311"/>
    </location>
</feature>
<keyword evidence="5 6" id="KW-0472">Membrane</keyword>
<dbReference type="GO" id="GO:0005886">
    <property type="term" value="C:plasma membrane"/>
    <property type="evidence" value="ECO:0007669"/>
    <property type="project" value="UniProtKB-SubCell"/>
</dbReference>
<reference evidence="8" key="1">
    <citation type="submission" date="2017-01" db="EMBL/GenBank/DDBJ databases">
        <authorList>
            <person name="Varghese N."/>
            <person name="Submissions S."/>
        </authorList>
    </citation>
    <scope>NUCLEOTIDE SEQUENCE [LARGE SCALE GENOMIC DNA]</scope>
    <source>
        <strain evidence="8">DSM 29430</strain>
    </source>
</reference>
<protein>
    <submittedName>
        <fullName evidence="7">Nucleoside ABC transporter membrane protein</fullName>
    </submittedName>
</protein>
<keyword evidence="4 6" id="KW-1133">Transmembrane helix</keyword>
<dbReference type="STRING" id="633194.SAMN05421759_101597"/>
<feature type="transmembrane region" description="Helical" evidence="6">
    <location>
        <begin position="110"/>
        <end position="134"/>
    </location>
</feature>
<evidence type="ECO:0000256" key="2">
    <source>
        <dbReference type="ARBA" id="ARBA00022475"/>
    </source>
</evidence>
<accession>A0A1N7KB61</accession>
<feature type="transmembrane region" description="Helical" evidence="6">
    <location>
        <begin position="323"/>
        <end position="344"/>
    </location>
</feature>
<dbReference type="InterPro" id="IPR001851">
    <property type="entry name" value="ABC_transp_permease"/>
</dbReference>
<gene>
    <name evidence="7" type="ORF">SAMN05421759_101597</name>
</gene>
<name>A0A1N7KB61_9RHOB</name>
<dbReference type="OrthoDB" id="9809785at2"/>
<dbReference type="PANTHER" id="PTHR47089:SF1">
    <property type="entry name" value="GUANOSINE ABC TRANSPORTER PERMEASE PROTEIN NUPP"/>
    <property type="match status" value="1"/>
</dbReference>
<keyword evidence="8" id="KW-1185">Reference proteome</keyword>
<dbReference type="GO" id="GO:0022857">
    <property type="term" value="F:transmembrane transporter activity"/>
    <property type="evidence" value="ECO:0007669"/>
    <property type="project" value="InterPro"/>
</dbReference>
<dbReference type="RefSeq" id="WP_076444815.1">
    <property type="nucleotide sequence ID" value="NZ_FTOQ01000001.1"/>
</dbReference>
<dbReference type="EMBL" id="FTOQ01000001">
    <property type="protein sequence ID" value="SIS58802.1"/>
    <property type="molecule type" value="Genomic_DNA"/>
</dbReference>
<feature type="transmembrane region" description="Helical" evidence="6">
    <location>
        <begin position="193"/>
        <end position="211"/>
    </location>
</feature>
<dbReference type="PANTHER" id="PTHR47089">
    <property type="entry name" value="ABC TRANSPORTER, PERMEASE PROTEIN"/>
    <property type="match status" value="1"/>
</dbReference>
<keyword evidence="3 6" id="KW-0812">Transmembrane</keyword>
<evidence type="ECO:0000256" key="4">
    <source>
        <dbReference type="ARBA" id="ARBA00022989"/>
    </source>
</evidence>
<evidence type="ECO:0000313" key="7">
    <source>
        <dbReference type="EMBL" id="SIS58802.1"/>
    </source>
</evidence>
<feature type="transmembrane region" description="Helical" evidence="6">
    <location>
        <begin position="240"/>
        <end position="260"/>
    </location>
</feature>
<organism evidence="7 8">
    <name type="scientific">Roseivivax lentus</name>
    <dbReference type="NCBI Taxonomy" id="633194"/>
    <lineage>
        <taxon>Bacteria</taxon>
        <taxon>Pseudomonadati</taxon>
        <taxon>Pseudomonadota</taxon>
        <taxon>Alphaproteobacteria</taxon>
        <taxon>Rhodobacterales</taxon>
        <taxon>Roseobacteraceae</taxon>
        <taxon>Roseivivax</taxon>
    </lineage>
</organism>
<evidence type="ECO:0000256" key="5">
    <source>
        <dbReference type="ARBA" id="ARBA00023136"/>
    </source>
</evidence>
<evidence type="ECO:0000256" key="6">
    <source>
        <dbReference type="SAM" id="Phobius"/>
    </source>
</evidence>
<keyword evidence="2" id="KW-1003">Cell membrane</keyword>
<feature type="transmembrane region" description="Helical" evidence="6">
    <location>
        <begin position="266"/>
        <end position="286"/>
    </location>
</feature>
<evidence type="ECO:0000313" key="8">
    <source>
        <dbReference type="Proteomes" id="UP000186684"/>
    </source>
</evidence>
<dbReference type="CDD" id="cd06580">
    <property type="entry name" value="TM_PBP1_transp_TpRbsC_like"/>
    <property type="match status" value="1"/>
</dbReference>
<sequence length="353" mass="36731">MTPVAIAQSREAVTINVAAFLLTLALFGVYVTFLGHNPWDVYYVLWLGSFARMISIESTLTNAAPLMLTALCTAIPARAGLLVIGGEGALVVGALAAVLVGVTLGGLPAWLGITLVGLSAAIAGGAWIGAAGALRQRRGVNETISTLLLNYIAIAVMYHLISGPIRDYERVLKTSSWSIPDSLRVGEMPFIDVHWGLGVGVIACLVLYVVMRRTSFGFGVDILGGNQRAAQVAGLPIDRMVILCCFAGGAAAGLAGGFEIMAVHGFASESLAVGFGYAGILVAFLARQNPAAIILMAILLGGITASGGLLQRRFDLPDATTQVLQGILFMIVLASNACYGRIGFLQPKQKAGA</sequence>
<dbReference type="Proteomes" id="UP000186684">
    <property type="component" value="Unassembled WGS sequence"/>
</dbReference>